<keyword evidence="4" id="KW-0067">ATP-binding</keyword>
<keyword evidence="2" id="KW-0378">Hydrolase</keyword>
<keyword evidence="7" id="KW-1185">Reference proteome</keyword>
<gene>
    <name evidence="6" type="ORF">TNO020_50049</name>
</gene>
<evidence type="ECO:0000256" key="1">
    <source>
        <dbReference type="ARBA" id="ARBA00022741"/>
    </source>
</evidence>
<dbReference type="Pfam" id="PF00270">
    <property type="entry name" value="DEAD"/>
    <property type="match status" value="1"/>
</dbReference>
<name>A0A2H1YJI9_9FLAO</name>
<dbReference type="InterPro" id="IPR011545">
    <property type="entry name" value="DEAD/DEAH_box_helicase_dom"/>
</dbReference>
<organism evidence="6 7">
    <name type="scientific">Tenacibaculum piscium</name>
    <dbReference type="NCBI Taxonomy" id="1458515"/>
    <lineage>
        <taxon>Bacteria</taxon>
        <taxon>Pseudomonadati</taxon>
        <taxon>Bacteroidota</taxon>
        <taxon>Flavobacteriia</taxon>
        <taxon>Flavobacteriales</taxon>
        <taxon>Flavobacteriaceae</taxon>
        <taxon>Tenacibaculum</taxon>
    </lineage>
</organism>
<dbReference type="PROSITE" id="PS51192">
    <property type="entry name" value="HELICASE_ATP_BIND_1"/>
    <property type="match status" value="1"/>
</dbReference>
<evidence type="ECO:0000256" key="4">
    <source>
        <dbReference type="ARBA" id="ARBA00022840"/>
    </source>
</evidence>
<evidence type="ECO:0000256" key="3">
    <source>
        <dbReference type="ARBA" id="ARBA00022806"/>
    </source>
</evidence>
<dbReference type="PANTHER" id="PTHR47959">
    <property type="entry name" value="ATP-DEPENDENT RNA HELICASE RHLE-RELATED"/>
    <property type="match status" value="1"/>
</dbReference>
<dbReference type="Gene3D" id="3.40.50.300">
    <property type="entry name" value="P-loop containing nucleotide triphosphate hydrolases"/>
    <property type="match status" value="1"/>
</dbReference>
<feature type="domain" description="Helicase ATP-binding" evidence="5">
    <location>
        <begin position="30"/>
        <end position="187"/>
    </location>
</feature>
<dbReference type="InterPro" id="IPR014001">
    <property type="entry name" value="Helicase_ATP-bd"/>
</dbReference>
<evidence type="ECO:0000256" key="2">
    <source>
        <dbReference type="ARBA" id="ARBA00022801"/>
    </source>
</evidence>
<dbReference type="InterPro" id="IPR027417">
    <property type="entry name" value="P-loop_NTPase"/>
</dbReference>
<accession>A0A2H1YJI9</accession>
<evidence type="ECO:0000313" key="7">
    <source>
        <dbReference type="Proteomes" id="UP000234211"/>
    </source>
</evidence>
<reference evidence="7" key="1">
    <citation type="submission" date="2017-11" db="EMBL/GenBank/DDBJ databases">
        <authorList>
            <person name="Duchaud E."/>
        </authorList>
    </citation>
    <scope>NUCLEOTIDE SEQUENCE [LARGE SCALE GENOMIC DNA]</scope>
    <source>
        <strain evidence="7">Tenacibaculum sp. TNO020</strain>
    </source>
</reference>
<proteinExistence type="predicted"/>
<dbReference type="InterPro" id="IPR050079">
    <property type="entry name" value="DEAD_box_RNA_helicase"/>
</dbReference>
<dbReference type="SMART" id="SM00487">
    <property type="entry name" value="DEXDc"/>
    <property type="match status" value="1"/>
</dbReference>
<dbReference type="Proteomes" id="UP000234211">
    <property type="component" value="Unassembled WGS sequence"/>
</dbReference>
<keyword evidence="3 6" id="KW-0347">Helicase</keyword>
<dbReference type="RefSeq" id="WP_101918274.1">
    <property type="nucleotide sequence ID" value="NZ_JAFMUR010000007.1"/>
</dbReference>
<dbReference type="GO" id="GO:0005829">
    <property type="term" value="C:cytosol"/>
    <property type="evidence" value="ECO:0007669"/>
    <property type="project" value="TreeGrafter"/>
</dbReference>
<dbReference type="GO" id="GO:0005524">
    <property type="term" value="F:ATP binding"/>
    <property type="evidence" value="ECO:0007669"/>
    <property type="project" value="UniProtKB-KW"/>
</dbReference>
<dbReference type="GO" id="GO:0016787">
    <property type="term" value="F:hydrolase activity"/>
    <property type="evidence" value="ECO:0007669"/>
    <property type="project" value="UniProtKB-KW"/>
</dbReference>
<dbReference type="AlphaFoldDB" id="A0A2H1YJI9"/>
<dbReference type="EMBL" id="OENF01000040">
    <property type="protein sequence ID" value="SOS75648.1"/>
    <property type="molecule type" value="Genomic_DNA"/>
</dbReference>
<dbReference type="GO" id="GO:0003676">
    <property type="term" value="F:nucleic acid binding"/>
    <property type="evidence" value="ECO:0007669"/>
    <property type="project" value="InterPro"/>
</dbReference>
<dbReference type="PANTHER" id="PTHR47959:SF13">
    <property type="entry name" value="ATP-DEPENDENT RNA HELICASE RHLE"/>
    <property type="match status" value="1"/>
</dbReference>
<protein>
    <submittedName>
        <fullName evidence="6">DEAD/DEAH box helicase</fullName>
    </submittedName>
</protein>
<evidence type="ECO:0000313" key="6">
    <source>
        <dbReference type="EMBL" id="SOS75648.1"/>
    </source>
</evidence>
<keyword evidence="1" id="KW-0547">Nucleotide-binding</keyword>
<evidence type="ECO:0000259" key="5">
    <source>
        <dbReference type="PROSITE" id="PS51192"/>
    </source>
</evidence>
<dbReference type="OrthoDB" id="1118340at2"/>
<sequence>MPFKKLHSEIQEKLASLEITTPTPLQKKSIPAIKSGANIYCTGLEGSGKTTTLVLTTLQKLKFQPEGNSPRAFVLVENNEKAAEIYKEFFKYTRYKEIRVYLADEKMHVDTQKSEIFEGVDILISTPKRMNKLFLLNGISPSQLTIFSIEDAEFLKNTNAYSALMGITQSINKCQFVLYADKISPTLKRFESYFMEHSRVISV</sequence>
<dbReference type="GO" id="GO:0003724">
    <property type="term" value="F:RNA helicase activity"/>
    <property type="evidence" value="ECO:0007669"/>
    <property type="project" value="TreeGrafter"/>
</dbReference>
<dbReference type="SUPFAM" id="SSF52540">
    <property type="entry name" value="P-loop containing nucleoside triphosphate hydrolases"/>
    <property type="match status" value="1"/>
</dbReference>